<evidence type="ECO:0000313" key="2">
    <source>
        <dbReference type="Proteomes" id="UP000031623"/>
    </source>
</evidence>
<dbReference type="KEGG" id="tig:THII_3644"/>
<dbReference type="InterPro" id="IPR032675">
    <property type="entry name" value="LRR_dom_sf"/>
</dbReference>
<dbReference type="HOGENOM" id="CLU_2526470_0_0_6"/>
<protein>
    <submittedName>
        <fullName evidence="1">Uncharacterized protein</fullName>
    </submittedName>
</protein>
<dbReference type="Gene3D" id="3.80.10.10">
    <property type="entry name" value="Ribonuclease Inhibitor"/>
    <property type="match status" value="1"/>
</dbReference>
<dbReference type="Proteomes" id="UP000031623">
    <property type="component" value="Chromosome"/>
</dbReference>
<dbReference type="STRING" id="40754.THII_3644"/>
<dbReference type="AlphaFoldDB" id="A0A090BW40"/>
<evidence type="ECO:0000313" key="1">
    <source>
        <dbReference type="EMBL" id="BAP57941.1"/>
    </source>
</evidence>
<name>A0A090BW40_9GAMM</name>
<accession>A0A090BW40</accession>
<proteinExistence type="predicted"/>
<reference evidence="1 2" key="1">
    <citation type="journal article" date="2014" name="ISME J.">
        <title>Ecophysiology of Thioploca ingrica as revealed by the complete genome sequence supplemented with proteomic evidence.</title>
        <authorList>
            <person name="Kojima H."/>
            <person name="Ogura Y."/>
            <person name="Yamamoto N."/>
            <person name="Togashi T."/>
            <person name="Mori H."/>
            <person name="Watanabe T."/>
            <person name="Nemoto F."/>
            <person name="Kurokawa K."/>
            <person name="Hayashi T."/>
            <person name="Fukui M."/>
        </authorList>
    </citation>
    <scope>NUCLEOTIDE SEQUENCE [LARGE SCALE GENOMIC DNA]</scope>
</reference>
<gene>
    <name evidence="1" type="ORF">THII_3644</name>
</gene>
<organism evidence="1 2">
    <name type="scientific">Thioploca ingrica</name>
    <dbReference type="NCBI Taxonomy" id="40754"/>
    <lineage>
        <taxon>Bacteria</taxon>
        <taxon>Pseudomonadati</taxon>
        <taxon>Pseudomonadota</taxon>
        <taxon>Gammaproteobacteria</taxon>
        <taxon>Thiotrichales</taxon>
        <taxon>Thiotrichaceae</taxon>
        <taxon>Thioploca</taxon>
    </lineage>
</organism>
<sequence>MLVQDTDIRFTLRLLKCCPGFLILLGFILASAAWSATDCTKVTQIPQLECEVLLGLYNSTNGPNWENKSGWNKTNTPCRSTRLS</sequence>
<dbReference type="EMBL" id="AP014633">
    <property type="protein sequence ID" value="BAP57941.1"/>
    <property type="molecule type" value="Genomic_DNA"/>
</dbReference>
<keyword evidence="2" id="KW-1185">Reference proteome</keyword>